<dbReference type="AlphaFoldDB" id="A0A968GFZ4"/>
<dbReference type="EMBL" id="JAATLM010000001">
    <property type="protein sequence ID" value="NIZ69597.1"/>
    <property type="molecule type" value="Genomic_DNA"/>
</dbReference>
<keyword evidence="3" id="KW-1185">Reference proteome</keyword>
<evidence type="ECO:0000256" key="1">
    <source>
        <dbReference type="SAM" id="Phobius"/>
    </source>
</evidence>
<keyword evidence="1" id="KW-0472">Membrane</keyword>
<proteinExistence type="predicted"/>
<reference evidence="2" key="1">
    <citation type="submission" date="2020-03" db="EMBL/GenBank/DDBJ databases">
        <title>Spirochaetal bacteria isolated from arthropods constitute a novel genus Entomospira genus novum within the order Spirochaetales.</title>
        <authorList>
            <person name="Grana-Miraglia L."/>
            <person name="Sikutova S."/>
            <person name="Fingerle V."/>
            <person name="Sing A."/>
            <person name="Castillo-Ramirez S."/>
            <person name="Margos G."/>
            <person name="Rudolf I."/>
        </authorList>
    </citation>
    <scope>NUCLEOTIDE SEQUENCE</scope>
    <source>
        <strain evidence="2">BR149</strain>
    </source>
</reference>
<protein>
    <submittedName>
        <fullName evidence="2">Uncharacterized protein</fullName>
    </submittedName>
</protein>
<evidence type="ECO:0000313" key="3">
    <source>
        <dbReference type="Proteomes" id="UP000778951"/>
    </source>
</evidence>
<evidence type="ECO:0000313" key="2">
    <source>
        <dbReference type="EMBL" id="NIZ69597.1"/>
    </source>
</evidence>
<keyword evidence="1" id="KW-1133">Transmembrane helix</keyword>
<dbReference type="RefSeq" id="WP_167695682.1">
    <property type="nucleotide sequence ID" value="NZ_CP118181.1"/>
</dbReference>
<dbReference type="Proteomes" id="UP000778951">
    <property type="component" value="Unassembled WGS sequence"/>
</dbReference>
<feature type="transmembrane region" description="Helical" evidence="1">
    <location>
        <begin position="12"/>
        <end position="34"/>
    </location>
</feature>
<gene>
    <name evidence="2" type="ORF">HCT48_05135</name>
</gene>
<keyword evidence="1" id="KW-0812">Transmembrane</keyword>
<accession>A0A968GFZ4</accession>
<sequence>MKKWQLNHNHLWVVLVSLPRAVFLPFFYLLFAPYCRDISWLYALDILFFLLMLWIVGLPKFIRPKRDIRLEIVIYAFFHFLFTYTIVFHFTIGCWA</sequence>
<comment type="caution">
    <text evidence="2">The sequence shown here is derived from an EMBL/GenBank/DDBJ whole genome shotgun (WGS) entry which is preliminary data.</text>
</comment>
<feature type="transmembrane region" description="Helical" evidence="1">
    <location>
        <begin position="40"/>
        <end position="58"/>
    </location>
</feature>
<name>A0A968GFZ4_9SPIO</name>
<organism evidence="2 3">
    <name type="scientific">Entomospira culicis</name>
    <dbReference type="NCBI Taxonomy" id="2719989"/>
    <lineage>
        <taxon>Bacteria</taxon>
        <taxon>Pseudomonadati</taxon>
        <taxon>Spirochaetota</taxon>
        <taxon>Spirochaetia</taxon>
        <taxon>Spirochaetales</taxon>
        <taxon>Spirochaetaceae</taxon>
        <taxon>Entomospira</taxon>
    </lineage>
</organism>
<feature type="transmembrane region" description="Helical" evidence="1">
    <location>
        <begin position="70"/>
        <end position="92"/>
    </location>
</feature>